<dbReference type="CDD" id="cd05327">
    <property type="entry name" value="retinol-DH_like_SDR_c_like"/>
    <property type="match status" value="1"/>
</dbReference>
<comment type="similarity">
    <text evidence="1">Belongs to the short-chain dehydrogenases/reductases (SDR) family.</text>
</comment>
<dbReference type="InterPro" id="IPR002347">
    <property type="entry name" value="SDR_fam"/>
</dbReference>
<dbReference type="SUPFAM" id="SSF51735">
    <property type="entry name" value="NAD(P)-binding Rossmann-fold domains"/>
    <property type="match status" value="1"/>
</dbReference>
<dbReference type="InterPro" id="IPR036291">
    <property type="entry name" value="NAD(P)-bd_dom_sf"/>
</dbReference>
<dbReference type="Pfam" id="PF00106">
    <property type="entry name" value="adh_short"/>
    <property type="match status" value="1"/>
</dbReference>
<accession>A0ABD5PC94</accession>
<dbReference type="EMBL" id="JBHSDS010000006">
    <property type="protein sequence ID" value="MFC4358287.1"/>
    <property type="molecule type" value="Genomic_DNA"/>
</dbReference>
<evidence type="ECO:0000256" key="1">
    <source>
        <dbReference type="ARBA" id="ARBA00006484"/>
    </source>
</evidence>
<dbReference type="RefSeq" id="WP_267624037.1">
    <property type="nucleotide sequence ID" value="NZ_JAODIW010000008.1"/>
</dbReference>
<dbReference type="GO" id="GO:0016491">
    <property type="term" value="F:oxidoreductase activity"/>
    <property type="evidence" value="ECO:0007669"/>
    <property type="project" value="UniProtKB-KW"/>
</dbReference>
<sequence>MSHDWTPDRMSDLTDRTVVVTGANSGIGREAVREFARAGARVVLACRDTEKGAAAARDIRRDAPDADLDVRELDLADLDSVAAFAADFEAEYDDLHVLVNNAGVMAIPRSETADGFETQFGVNHLGHFALTGHLLDRVVDTAERDGEARVVTVSSGVHERGEMNFDDLHGERDYGRWEAYAQSKLANLLFAYELDRRLRAAGHDRVKSVGCHPGWAATNLQRRGPELAGSKLGERLTEVGNRLFAQSAAQGAWPTLYAATSPDVRGGDYVGPSGFMNMRGPPAGQRSSVASYDRDDARRLWAYSEEATGVTYDLPAVEARTAD</sequence>
<organism evidence="3 4">
    <name type="scientific">Halobium salinum</name>
    <dbReference type="NCBI Taxonomy" id="1364940"/>
    <lineage>
        <taxon>Archaea</taxon>
        <taxon>Methanobacteriati</taxon>
        <taxon>Methanobacteriota</taxon>
        <taxon>Stenosarchaea group</taxon>
        <taxon>Halobacteria</taxon>
        <taxon>Halobacteriales</taxon>
        <taxon>Haloferacaceae</taxon>
        <taxon>Halobium</taxon>
    </lineage>
</organism>
<evidence type="ECO:0000313" key="3">
    <source>
        <dbReference type="EMBL" id="MFC4358287.1"/>
    </source>
</evidence>
<evidence type="ECO:0000256" key="2">
    <source>
        <dbReference type="ARBA" id="ARBA00023002"/>
    </source>
</evidence>
<reference evidence="3 4" key="1">
    <citation type="journal article" date="2019" name="Int. J. Syst. Evol. Microbiol.">
        <title>The Global Catalogue of Microorganisms (GCM) 10K type strain sequencing project: providing services to taxonomists for standard genome sequencing and annotation.</title>
        <authorList>
            <consortium name="The Broad Institute Genomics Platform"/>
            <consortium name="The Broad Institute Genome Sequencing Center for Infectious Disease"/>
            <person name="Wu L."/>
            <person name="Ma J."/>
        </authorList>
    </citation>
    <scope>NUCLEOTIDE SEQUENCE [LARGE SCALE GENOMIC DNA]</scope>
    <source>
        <strain evidence="3 4">CGMCC 1.12553</strain>
    </source>
</reference>
<dbReference type="NCBIfam" id="NF004513">
    <property type="entry name" value="PRK05854.1"/>
    <property type="match status" value="1"/>
</dbReference>
<dbReference type="PRINTS" id="PR00081">
    <property type="entry name" value="GDHRDH"/>
</dbReference>
<dbReference type="AlphaFoldDB" id="A0ABD5PC94"/>
<dbReference type="PANTHER" id="PTHR24320:SF148">
    <property type="entry name" value="NAD(P)-BINDING ROSSMANN-FOLD SUPERFAMILY PROTEIN"/>
    <property type="match status" value="1"/>
</dbReference>
<dbReference type="NCBIfam" id="NF004846">
    <property type="entry name" value="PRK06197.1"/>
    <property type="match status" value="1"/>
</dbReference>
<proteinExistence type="inferred from homology"/>
<keyword evidence="4" id="KW-1185">Reference proteome</keyword>
<dbReference type="Gene3D" id="3.40.50.720">
    <property type="entry name" value="NAD(P)-binding Rossmann-like Domain"/>
    <property type="match status" value="1"/>
</dbReference>
<dbReference type="PANTHER" id="PTHR24320">
    <property type="entry name" value="RETINOL DEHYDROGENASE"/>
    <property type="match status" value="1"/>
</dbReference>
<gene>
    <name evidence="3" type="ORF">ACFO0N_10050</name>
</gene>
<dbReference type="Proteomes" id="UP001595921">
    <property type="component" value="Unassembled WGS sequence"/>
</dbReference>
<keyword evidence="2" id="KW-0560">Oxidoreductase</keyword>
<comment type="caution">
    <text evidence="3">The sequence shown here is derived from an EMBL/GenBank/DDBJ whole genome shotgun (WGS) entry which is preliminary data.</text>
</comment>
<protein>
    <submittedName>
        <fullName evidence="3">Oxidoreductase</fullName>
    </submittedName>
</protein>
<evidence type="ECO:0000313" key="4">
    <source>
        <dbReference type="Proteomes" id="UP001595921"/>
    </source>
</evidence>
<name>A0ABD5PC94_9EURY</name>